<dbReference type="Proteomes" id="UP000637980">
    <property type="component" value="Unassembled WGS sequence"/>
</dbReference>
<evidence type="ECO:0000259" key="1">
    <source>
        <dbReference type="SMART" id="SM00245"/>
    </source>
</evidence>
<dbReference type="PANTHER" id="PTHR32060">
    <property type="entry name" value="TAIL-SPECIFIC PROTEASE"/>
    <property type="match status" value="1"/>
</dbReference>
<dbReference type="InterPro" id="IPR029045">
    <property type="entry name" value="ClpP/crotonase-like_dom_sf"/>
</dbReference>
<dbReference type="Pfam" id="PF03572">
    <property type="entry name" value="Peptidase_S41"/>
    <property type="match status" value="1"/>
</dbReference>
<sequence length="436" mass="48176">MDQETATRPHMSELRNVLTSVEDPSAPIPSALKHYAAGRIYSAVETCFAHWENVPDLCNADLYFDYLNALEGTQDRLGFLLATQSYLARLQNAHTQFIDRTLLKNSSFGFWARPLPASASTPNDLVWTVCKSTLSDLKTGDIIKEVNNRPAKEFFDHYTQFVSASKPEAVSYSLMFRGFLFPERLNLTLSDGRKLHISRTAAKPPLTRQKRVELDRSGKHPRLIIRSFAEPEFEQQALAFLNQIDNEAPLILDLRGNGGGDTPSSLRKKFCKEPTPLSMERTPQFMGLEKAEQALPAFQNGELSALHLPPNVQRTPMTLLTKGEIQPASLTPFKGKLVVLIDIGSCSATEDLLIPLKQSGRAVFVGEASAGSTGQPYFEAPLPGTQLMVSTKRTDFPDGSTFEGVGIQPDYPVPLTAEDLQQGNDPALIRAEQLLS</sequence>
<gene>
    <name evidence="2" type="ORF">GCM10007094_14930</name>
</gene>
<feature type="domain" description="Tail specific protease" evidence="1">
    <location>
        <begin position="182"/>
        <end position="414"/>
    </location>
</feature>
<dbReference type="PANTHER" id="PTHR32060:SF30">
    <property type="entry name" value="CARBOXY-TERMINAL PROCESSING PROTEASE CTPA"/>
    <property type="match status" value="1"/>
</dbReference>
<dbReference type="SUPFAM" id="SSF52096">
    <property type="entry name" value="ClpP/crotonase"/>
    <property type="match status" value="1"/>
</dbReference>
<evidence type="ECO:0000313" key="2">
    <source>
        <dbReference type="EMBL" id="GHB27611.1"/>
    </source>
</evidence>
<evidence type="ECO:0000313" key="3">
    <source>
        <dbReference type="Proteomes" id="UP000637980"/>
    </source>
</evidence>
<reference evidence="3" key="1">
    <citation type="journal article" date="2019" name="Int. J. Syst. Evol. Microbiol.">
        <title>The Global Catalogue of Microorganisms (GCM) 10K type strain sequencing project: providing services to taxonomists for standard genome sequencing and annotation.</title>
        <authorList>
            <consortium name="The Broad Institute Genomics Platform"/>
            <consortium name="The Broad Institute Genome Sequencing Center for Infectious Disease"/>
            <person name="Wu L."/>
            <person name="Ma J."/>
        </authorList>
    </citation>
    <scope>NUCLEOTIDE SEQUENCE [LARGE SCALE GENOMIC DNA]</scope>
    <source>
        <strain evidence="3">KCTC 12861</strain>
    </source>
</reference>
<dbReference type="SMART" id="SM00245">
    <property type="entry name" value="TSPc"/>
    <property type="match status" value="1"/>
</dbReference>
<proteinExistence type="predicted"/>
<protein>
    <recommendedName>
        <fullName evidence="1">Tail specific protease domain-containing protein</fullName>
    </recommendedName>
</protein>
<dbReference type="Gene3D" id="3.90.226.10">
    <property type="entry name" value="2-enoyl-CoA Hydratase, Chain A, domain 1"/>
    <property type="match status" value="1"/>
</dbReference>
<organism evidence="2 3">
    <name type="scientific">Pseudovibrio japonicus</name>
    <dbReference type="NCBI Taxonomy" id="366534"/>
    <lineage>
        <taxon>Bacteria</taxon>
        <taxon>Pseudomonadati</taxon>
        <taxon>Pseudomonadota</taxon>
        <taxon>Alphaproteobacteria</taxon>
        <taxon>Hyphomicrobiales</taxon>
        <taxon>Stappiaceae</taxon>
        <taxon>Pseudovibrio</taxon>
    </lineage>
</organism>
<dbReference type="RefSeq" id="WP_189436129.1">
    <property type="nucleotide sequence ID" value="NZ_BMXE01000002.1"/>
</dbReference>
<comment type="caution">
    <text evidence="2">The sequence shown here is derived from an EMBL/GenBank/DDBJ whole genome shotgun (WGS) entry which is preliminary data.</text>
</comment>
<dbReference type="InterPro" id="IPR005151">
    <property type="entry name" value="Tail-specific_protease"/>
</dbReference>
<keyword evidence="3" id="KW-1185">Reference proteome</keyword>
<name>A0ABQ3E6C6_9HYPH</name>
<dbReference type="EMBL" id="BMXE01000002">
    <property type="protein sequence ID" value="GHB27611.1"/>
    <property type="molecule type" value="Genomic_DNA"/>
</dbReference>
<accession>A0ABQ3E6C6</accession>